<dbReference type="Pfam" id="PF01520">
    <property type="entry name" value="Amidase_3"/>
    <property type="match status" value="1"/>
</dbReference>
<dbReference type="STRING" id="180332.GCA_000797495_00143"/>
<comment type="caution">
    <text evidence="3">The sequence shown here is derived from an EMBL/GenBank/DDBJ whole genome shotgun (WGS) entry which is preliminary data.</text>
</comment>
<dbReference type="EC" id="3.5.1.28" evidence="3"/>
<evidence type="ECO:0000313" key="4">
    <source>
        <dbReference type="Proteomes" id="UP000306509"/>
    </source>
</evidence>
<dbReference type="InterPro" id="IPR002508">
    <property type="entry name" value="MurNAc-LAA_cat"/>
</dbReference>
<gene>
    <name evidence="3" type="primary">lytC_2</name>
    <name evidence="3" type="ORF">DSM106044_02445</name>
</gene>
<name>A0A4U8Q717_9FIRM</name>
<keyword evidence="1 3" id="KW-0378">Hydrolase</keyword>
<dbReference type="InterPro" id="IPR050695">
    <property type="entry name" value="N-acetylmuramoyl_amidase_3"/>
</dbReference>
<keyword evidence="4" id="KW-1185">Reference proteome</keyword>
<dbReference type="Proteomes" id="UP000306509">
    <property type="component" value="Unassembled WGS sequence"/>
</dbReference>
<dbReference type="GO" id="GO:0009253">
    <property type="term" value="P:peptidoglycan catabolic process"/>
    <property type="evidence" value="ECO:0007669"/>
    <property type="project" value="InterPro"/>
</dbReference>
<evidence type="ECO:0000256" key="1">
    <source>
        <dbReference type="ARBA" id="ARBA00022801"/>
    </source>
</evidence>
<dbReference type="EMBL" id="QGQD01000050">
    <property type="protein sequence ID" value="TLD00695.1"/>
    <property type="molecule type" value="Genomic_DNA"/>
</dbReference>
<accession>A0A4U8Q717</accession>
<proteinExistence type="predicted"/>
<dbReference type="SUPFAM" id="SSF53187">
    <property type="entry name" value="Zn-dependent exopeptidases"/>
    <property type="match status" value="1"/>
</dbReference>
<protein>
    <submittedName>
        <fullName evidence="3">N-acetylmuramoyl-L-alanine amidase LytC</fullName>
        <ecNumber evidence="3">3.5.1.28</ecNumber>
    </submittedName>
</protein>
<dbReference type="AlphaFoldDB" id="A0A4U8Q717"/>
<evidence type="ECO:0000313" key="3">
    <source>
        <dbReference type="EMBL" id="TLD00695.1"/>
    </source>
</evidence>
<dbReference type="CDD" id="cd02696">
    <property type="entry name" value="MurNAc-LAA"/>
    <property type="match status" value="1"/>
</dbReference>
<evidence type="ECO:0000259" key="2">
    <source>
        <dbReference type="SMART" id="SM00646"/>
    </source>
</evidence>
<dbReference type="SMART" id="SM00646">
    <property type="entry name" value="Ami_3"/>
    <property type="match status" value="1"/>
</dbReference>
<dbReference type="GO" id="GO:0030288">
    <property type="term" value="C:outer membrane-bounded periplasmic space"/>
    <property type="evidence" value="ECO:0007669"/>
    <property type="project" value="TreeGrafter"/>
</dbReference>
<dbReference type="Gene3D" id="3.40.630.40">
    <property type="entry name" value="Zn-dependent exopeptidases"/>
    <property type="match status" value="1"/>
</dbReference>
<reference evidence="3 4" key="1">
    <citation type="journal article" date="2019" name="Anaerobe">
        <title>Detection of Robinsoniella peoriensis in multiple bone samples of a trauma patient.</title>
        <authorList>
            <person name="Schrottner P."/>
            <person name="Hartwich K."/>
            <person name="Bunk B."/>
            <person name="Schober I."/>
            <person name="Helbig S."/>
            <person name="Rudolph W.W."/>
            <person name="Gunzer F."/>
        </authorList>
    </citation>
    <scope>NUCLEOTIDE SEQUENCE [LARGE SCALE GENOMIC DNA]</scope>
    <source>
        <strain evidence="3 4">DSM 106044</strain>
    </source>
</reference>
<dbReference type="RefSeq" id="WP_138002522.1">
    <property type="nucleotide sequence ID" value="NZ_QGQD01000050.1"/>
</dbReference>
<organism evidence="3 4">
    <name type="scientific">Robinsoniella peoriensis</name>
    <dbReference type="NCBI Taxonomy" id="180332"/>
    <lineage>
        <taxon>Bacteria</taxon>
        <taxon>Bacillati</taxon>
        <taxon>Bacillota</taxon>
        <taxon>Clostridia</taxon>
        <taxon>Lachnospirales</taxon>
        <taxon>Lachnospiraceae</taxon>
        <taxon>Robinsoniella</taxon>
    </lineage>
</organism>
<dbReference type="GO" id="GO:0008745">
    <property type="term" value="F:N-acetylmuramoyl-L-alanine amidase activity"/>
    <property type="evidence" value="ECO:0007669"/>
    <property type="project" value="UniProtKB-EC"/>
</dbReference>
<dbReference type="PANTHER" id="PTHR30404:SF0">
    <property type="entry name" value="N-ACETYLMURAMOYL-L-ALANINE AMIDASE AMIC"/>
    <property type="match status" value="1"/>
</dbReference>
<dbReference type="PANTHER" id="PTHR30404">
    <property type="entry name" value="N-ACETYLMURAMOYL-L-ALANINE AMIDASE"/>
    <property type="match status" value="1"/>
</dbReference>
<feature type="domain" description="MurNAc-LAA" evidence="2">
    <location>
        <begin position="130"/>
        <end position="242"/>
    </location>
</feature>
<sequence>MRKNMIELGMGILVLVGAYFLGSMGGSLAADSRLAKSAAVTAESEVGKPGGSQVSSDRVIVLDPGHGGDDPGKVGINKALEKDLNLAIAKKIQKILTDKGVTVVMTRETQDGLYDPGASNKKQQDMRKRCELIDSANPRFTVSIHQNSYTAESVHGPQVFYYSQSADGQKIAAYIQEALNQGLAVDRAREIKANDSYYLLKKTKSPTVIVECGFLSNQAEAAMLVTDEYQEKVAQAVCDGVLKCFEK</sequence>